<keyword evidence="3" id="KW-1185">Reference proteome</keyword>
<gene>
    <name evidence="2" type="ORF">EPA93_24740</name>
</gene>
<feature type="transmembrane region" description="Helical" evidence="1">
    <location>
        <begin position="139"/>
        <end position="157"/>
    </location>
</feature>
<dbReference type="AlphaFoldDB" id="A0A4P6JVM5"/>
<keyword evidence="1" id="KW-1133">Transmembrane helix</keyword>
<dbReference type="Pfam" id="PF09948">
    <property type="entry name" value="PpoB2"/>
    <property type="match status" value="1"/>
</dbReference>
<evidence type="ECO:0000256" key="1">
    <source>
        <dbReference type="SAM" id="Phobius"/>
    </source>
</evidence>
<dbReference type="KEGG" id="kbs:EPA93_24740"/>
<dbReference type="InterPro" id="IPR018688">
    <property type="entry name" value="PpoB2-like"/>
</dbReference>
<reference evidence="2 3" key="1">
    <citation type="submission" date="2019-01" db="EMBL/GenBank/DDBJ databases">
        <title>Ktedonosporobacter rubrisoli SCAWS-G2.</title>
        <authorList>
            <person name="Huang Y."/>
            <person name="Yan B."/>
        </authorList>
    </citation>
    <scope>NUCLEOTIDE SEQUENCE [LARGE SCALE GENOMIC DNA]</scope>
    <source>
        <strain evidence="2 3">SCAWS-G2</strain>
    </source>
</reference>
<accession>A0A4P6JVM5</accession>
<sequence>MESENEISLSTGKVGGRWSRLGILWPWTLALVAWLALFMATLTNQLVLFDHDYLLNSGHLPWLLALAVFLLMWQVMTLAMMLPSTLPTLFLLVPERGRGGWKMQAIFLLVYAAVWTIFGVLAFLGDTCVHWLVNHWEWLYQHAEVITLVLFALAGGFQLCRFKRRCLLGCGAHLSLCKGSGLRTAGALGWRYSWYCVGSCWALMLVTFGLGGKNLLAMALVALVILLEKGLPEVRIFRFVVGGAFLLLALLWAALL</sequence>
<evidence type="ECO:0000313" key="3">
    <source>
        <dbReference type="Proteomes" id="UP000290365"/>
    </source>
</evidence>
<dbReference type="RefSeq" id="WP_129890069.1">
    <property type="nucleotide sequence ID" value="NZ_CP035758.1"/>
</dbReference>
<protein>
    <submittedName>
        <fullName evidence="2">DUF2182 domain-containing protein</fullName>
    </submittedName>
</protein>
<dbReference type="OrthoDB" id="164118at2"/>
<feature type="transmembrane region" description="Helical" evidence="1">
    <location>
        <begin position="236"/>
        <end position="255"/>
    </location>
</feature>
<organism evidence="2 3">
    <name type="scientific">Ktedonosporobacter rubrisoli</name>
    <dbReference type="NCBI Taxonomy" id="2509675"/>
    <lineage>
        <taxon>Bacteria</taxon>
        <taxon>Bacillati</taxon>
        <taxon>Chloroflexota</taxon>
        <taxon>Ktedonobacteria</taxon>
        <taxon>Ktedonobacterales</taxon>
        <taxon>Ktedonosporobacteraceae</taxon>
        <taxon>Ktedonosporobacter</taxon>
    </lineage>
</organism>
<dbReference type="EMBL" id="CP035758">
    <property type="protein sequence ID" value="QBD79016.1"/>
    <property type="molecule type" value="Genomic_DNA"/>
</dbReference>
<dbReference type="Proteomes" id="UP000290365">
    <property type="component" value="Chromosome"/>
</dbReference>
<feature type="transmembrane region" description="Helical" evidence="1">
    <location>
        <begin position="62"/>
        <end position="93"/>
    </location>
</feature>
<evidence type="ECO:0000313" key="2">
    <source>
        <dbReference type="EMBL" id="QBD79016.1"/>
    </source>
</evidence>
<keyword evidence="1" id="KW-0812">Transmembrane</keyword>
<feature type="transmembrane region" description="Helical" evidence="1">
    <location>
        <begin position="21"/>
        <end position="42"/>
    </location>
</feature>
<feature type="transmembrane region" description="Helical" evidence="1">
    <location>
        <begin position="105"/>
        <end position="133"/>
    </location>
</feature>
<proteinExistence type="predicted"/>
<name>A0A4P6JVM5_KTERU</name>
<keyword evidence="1" id="KW-0472">Membrane</keyword>
<feature type="transmembrane region" description="Helical" evidence="1">
    <location>
        <begin position="215"/>
        <end position="231"/>
    </location>
</feature>